<comment type="caution">
    <text evidence="8">The sequence shown here is derived from an EMBL/GenBank/DDBJ whole genome shotgun (WGS) entry which is preliminary data.</text>
</comment>
<evidence type="ECO:0000256" key="2">
    <source>
        <dbReference type="ARBA" id="ARBA00012571"/>
    </source>
</evidence>
<feature type="active site" evidence="5">
    <location>
        <position position="87"/>
    </location>
</feature>
<evidence type="ECO:0000313" key="8">
    <source>
        <dbReference type="EMBL" id="KAK3679874.1"/>
    </source>
</evidence>
<dbReference type="PROSITE" id="PS00530">
    <property type="entry name" value="RNASE_T2_1"/>
    <property type="match status" value="1"/>
</dbReference>
<dbReference type="InterPro" id="IPR033697">
    <property type="entry name" value="Ribonuclease_T2_eukaryotic"/>
</dbReference>
<keyword evidence="9" id="KW-1185">Reference proteome</keyword>
<evidence type="ECO:0000256" key="1">
    <source>
        <dbReference type="ARBA" id="ARBA00007469"/>
    </source>
</evidence>
<protein>
    <recommendedName>
        <fullName evidence="2">ribonuclease T2</fullName>
        <ecNumber evidence="2">4.6.1.19</ecNumber>
    </recommendedName>
</protein>
<dbReference type="Pfam" id="PF00445">
    <property type="entry name" value="Ribonuclease_T2"/>
    <property type="match status" value="1"/>
</dbReference>
<feature type="active site" evidence="5">
    <location>
        <position position="172"/>
    </location>
</feature>
<keyword evidence="7" id="KW-0732">Signal</keyword>
<dbReference type="EC" id="4.6.1.19" evidence="2"/>
<comment type="similarity">
    <text evidence="1 6">Belongs to the RNase T2 family.</text>
</comment>
<dbReference type="GO" id="GO:0006401">
    <property type="term" value="P:RNA catabolic process"/>
    <property type="evidence" value="ECO:0007669"/>
    <property type="project" value="TreeGrafter"/>
</dbReference>
<dbReference type="GO" id="GO:0033897">
    <property type="term" value="F:ribonuclease T2 activity"/>
    <property type="evidence" value="ECO:0007669"/>
    <property type="project" value="UniProtKB-EC"/>
</dbReference>
<dbReference type="InterPro" id="IPR036430">
    <property type="entry name" value="RNase_T2-like_sf"/>
</dbReference>
<dbReference type="SUPFAM" id="SSF55895">
    <property type="entry name" value="Ribonuclease Rh-like"/>
    <property type="match status" value="1"/>
</dbReference>
<keyword evidence="4" id="KW-1015">Disulfide bond</keyword>
<dbReference type="CDD" id="cd01061">
    <property type="entry name" value="RNase_T2_euk"/>
    <property type="match status" value="1"/>
</dbReference>
<evidence type="ECO:0000313" key="9">
    <source>
        <dbReference type="Proteomes" id="UP001274830"/>
    </source>
</evidence>
<organism evidence="8 9">
    <name type="scientific">Recurvomyces mirabilis</name>
    <dbReference type="NCBI Taxonomy" id="574656"/>
    <lineage>
        <taxon>Eukaryota</taxon>
        <taxon>Fungi</taxon>
        <taxon>Dikarya</taxon>
        <taxon>Ascomycota</taxon>
        <taxon>Pezizomycotina</taxon>
        <taxon>Dothideomycetes</taxon>
        <taxon>Dothideomycetidae</taxon>
        <taxon>Mycosphaerellales</taxon>
        <taxon>Teratosphaeriaceae</taxon>
        <taxon>Recurvomyces</taxon>
    </lineage>
</organism>
<dbReference type="Proteomes" id="UP001274830">
    <property type="component" value="Unassembled WGS sequence"/>
</dbReference>
<feature type="signal peptide" evidence="7">
    <location>
        <begin position="1"/>
        <end position="18"/>
    </location>
</feature>
<feature type="active site" evidence="5">
    <location>
        <position position="168"/>
    </location>
</feature>
<dbReference type="InterPro" id="IPR033130">
    <property type="entry name" value="RNase_T2_His_AS_2"/>
</dbReference>
<evidence type="ECO:0000256" key="6">
    <source>
        <dbReference type="RuleBase" id="RU004328"/>
    </source>
</evidence>
<dbReference type="Gene3D" id="3.90.730.10">
    <property type="entry name" value="Ribonuclease T2-like"/>
    <property type="match status" value="1"/>
</dbReference>
<dbReference type="InterPro" id="IPR018188">
    <property type="entry name" value="RNase_T2_His_AS_1"/>
</dbReference>
<proteinExistence type="inferred from homology"/>
<dbReference type="GO" id="GO:0003723">
    <property type="term" value="F:RNA binding"/>
    <property type="evidence" value="ECO:0007669"/>
    <property type="project" value="InterPro"/>
</dbReference>
<name>A0AAE0WXJ9_9PEZI</name>
<evidence type="ECO:0000256" key="4">
    <source>
        <dbReference type="ARBA" id="ARBA00023157"/>
    </source>
</evidence>
<dbReference type="PANTHER" id="PTHR11240:SF17">
    <property type="entry name" value="RIBONUCLEASE T2"/>
    <property type="match status" value="1"/>
</dbReference>
<dbReference type="PROSITE" id="PS00531">
    <property type="entry name" value="RNASE_T2_2"/>
    <property type="match status" value="1"/>
</dbReference>
<reference evidence="8" key="1">
    <citation type="submission" date="2023-07" db="EMBL/GenBank/DDBJ databases">
        <title>Black Yeasts Isolated from many extreme environments.</title>
        <authorList>
            <person name="Coleine C."/>
            <person name="Stajich J.E."/>
            <person name="Selbmann L."/>
        </authorList>
    </citation>
    <scope>NUCLEOTIDE SEQUENCE</scope>
    <source>
        <strain evidence="8">CCFEE 5485</strain>
    </source>
</reference>
<keyword evidence="3" id="KW-0540">Nuclease</keyword>
<dbReference type="GO" id="GO:0005576">
    <property type="term" value="C:extracellular region"/>
    <property type="evidence" value="ECO:0007669"/>
    <property type="project" value="TreeGrafter"/>
</dbReference>
<dbReference type="AlphaFoldDB" id="A0AAE0WXJ9"/>
<dbReference type="InterPro" id="IPR001568">
    <property type="entry name" value="RNase_T2-like"/>
</dbReference>
<keyword evidence="3" id="KW-0255">Endonuclease</keyword>
<dbReference type="EMBL" id="JAUTXT010000001">
    <property type="protein sequence ID" value="KAK3679874.1"/>
    <property type="molecule type" value="Genomic_DNA"/>
</dbReference>
<dbReference type="PANTHER" id="PTHR11240">
    <property type="entry name" value="RIBONUCLEASE T2"/>
    <property type="match status" value="1"/>
</dbReference>
<keyword evidence="3" id="KW-0378">Hydrolase</keyword>
<evidence type="ECO:0000256" key="3">
    <source>
        <dbReference type="ARBA" id="ARBA00022759"/>
    </source>
</evidence>
<evidence type="ECO:0000256" key="7">
    <source>
        <dbReference type="SAM" id="SignalP"/>
    </source>
</evidence>
<evidence type="ECO:0000256" key="5">
    <source>
        <dbReference type="PIRSR" id="PIRSR633697-1"/>
    </source>
</evidence>
<sequence>MKTNTVAATAALLATASASLYGESNVNHTCVLQPNYLSCSAQADPKTVDSCCVETFGGLFVSTQYWDTYTGYEAQGQVLPEFSWTIHGLWPDFCNGSYTQYCDLSRQYDPAPSPNTTNGLPNGTVVPAYKRPSISTFLAPFGRFDLLAYMNKYWVSQGQPNGDFWGHEFSKHATCFSTFDVPCYGPEYQPHQEVIDFFQTVILYYMRLPTWGWLGSHGIYPSNSTTYTLSNMEAALRAEYGSTPYLGCSGPRYNETTAGRNSTDNGRTQLSEVWYYFHSYGRPQNGNWQHINQTGSSSCAKAANAISYFERTKTSVGPN</sequence>
<gene>
    <name evidence="8" type="ORF">LTR78_000250</name>
</gene>
<accession>A0AAE0WXJ9</accession>
<feature type="chain" id="PRO_5041917460" description="ribonuclease T2" evidence="7">
    <location>
        <begin position="19"/>
        <end position="319"/>
    </location>
</feature>